<dbReference type="AlphaFoldDB" id="A0A1S1HB45"/>
<dbReference type="RefSeq" id="WP_015459859.1">
    <property type="nucleotide sequence ID" value="NZ_MIPT01000001.1"/>
</dbReference>
<evidence type="ECO:0000256" key="1">
    <source>
        <dbReference type="ARBA" id="ARBA00023015"/>
    </source>
</evidence>
<evidence type="ECO:0000256" key="3">
    <source>
        <dbReference type="ARBA" id="ARBA00023163"/>
    </source>
</evidence>
<dbReference type="Proteomes" id="UP000179467">
    <property type="component" value="Unassembled WGS sequence"/>
</dbReference>
<evidence type="ECO:0000259" key="4">
    <source>
        <dbReference type="PROSITE" id="PS50042"/>
    </source>
</evidence>
<organism evidence="6 7">
    <name type="scientific">Edaphosphingomonas haloaromaticamans</name>
    <dbReference type="NCBI Taxonomy" id="653954"/>
    <lineage>
        <taxon>Bacteria</taxon>
        <taxon>Pseudomonadati</taxon>
        <taxon>Pseudomonadota</taxon>
        <taxon>Alphaproteobacteria</taxon>
        <taxon>Sphingomonadales</taxon>
        <taxon>Rhizorhabdaceae</taxon>
        <taxon>Edaphosphingomonas</taxon>
    </lineage>
</organism>
<dbReference type="SUPFAM" id="SSF46785">
    <property type="entry name" value="Winged helix' DNA-binding domain"/>
    <property type="match status" value="1"/>
</dbReference>
<dbReference type="InterPro" id="IPR050397">
    <property type="entry name" value="Env_Response_Regulators"/>
</dbReference>
<dbReference type="SMART" id="SM00100">
    <property type="entry name" value="cNMP"/>
    <property type="match status" value="1"/>
</dbReference>
<dbReference type="OrthoDB" id="7506088at2"/>
<sequence>MKSDERASALALLRRTEWLGRHPAELAAALLDHGRLVRLNAGEWAQAEGDERDGLFVVLHGLFHSYCQAPGDREVMLGASGPGAVLGHATRFSGGPRLVTAICAEPGVVLEIGVEALERIGARHPELWRAIADSAYANVRNALQMVAEVIALPPRPRLAARLLAAAGRSADGTAIVRLSQEQLGETAGLSRKTTSQHLATLEAQGLIRRGYGHIILRDLAGIERVAREGG</sequence>
<dbReference type="InterPro" id="IPR036390">
    <property type="entry name" value="WH_DNA-bd_sf"/>
</dbReference>
<evidence type="ECO:0000313" key="6">
    <source>
        <dbReference type="EMBL" id="OHT19315.1"/>
    </source>
</evidence>
<keyword evidence="6" id="KW-0675">Receptor</keyword>
<proteinExistence type="predicted"/>
<gene>
    <name evidence="6" type="primary">crp_1</name>
    <name evidence="6" type="ORF">BHE75_01300</name>
</gene>
<dbReference type="InterPro" id="IPR036388">
    <property type="entry name" value="WH-like_DNA-bd_sf"/>
</dbReference>
<reference evidence="6 7" key="1">
    <citation type="submission" date="2016-09" db="EMBL/GenBank/DDBJ databases">
        <title>Metabolic pathway, cell adaptation mechanisms and a novel monoxygenase revealed through proteogenomic-transcription analysis of a Sphingomonas haloaromaticamans strain degrading the fungicide ortho-phenylphenol.</title>
        <authorList>
            <person name="Perruchon C."/>
            <person name="Papadopoulou E.S."/>
            <person name="Rousidou C."/>
            <person name="Vasileiadis S."/>
            <person name="Tanou G."/>
            <person name="Amoutzias G."/>
            <person name="Molassiotis A."/>
            <person name="Karpouzas D.G."/>
        </authorList>
    </citation>
    <scope>NUCLEOTIDE SEQUENCE [LARGE SCALE GENOMIC DNA]</scope>
    <source>
        <strain evidence="6 7">P3</strain>
    </source>
</reference>
<dbReference type="InterPro" id="IPR000595">
    <property type="entry name" value="cNMP-bd_dom"/>
</dbReference>
<dbReference type="SMART" id="SM00419">
    <property type="entry name" value="HTH_CRP"/>
    <property type="match status" value="1"/>
</dbReference>
<feature type="domain" description="HTH crp-type" evidence="5">
    <location>
        <begin position="152"/>
        <end position="220"/>
    </location>
</feature>
<keyword evidence="3" id="KW-0804">Transcription</keyword>
<comment type="caution">
    <text evidence="6">The sequence shown here is derived from an EMBL/GenBank/DDBJ whole genome shotgun (WGS) entry which is preliminary data.</text>
</comment>
<name>A0A1S1HB45_9SPHN</name>
<dbReference type="CDD" id="cd00038">
    <property type="entry name" value="CAP_ED"/>
    <property type="match status" value="1"/>
</dbReference>
<protein>
    <submittedName>
        <fullName evidence="6">cAMP receptor protein</fullName>
    </submittedName>
</protein>
<dbReference type="PROSITE" id="PS51063">
    <property type="entry name" value="HTH_CRP_2"/>
    <property type="match status" value="1"/>
</dbReference>
<dbReference type="GO" id="GO:0003700">
    <property type="term" value="F:DNA-binding transcription factor activity"/>
    <property type="evidence" value="ECO:0007669"/>
    <property type="project" value="TreeGrafter"/>
</dbReference>
<accession>A0A1S1HB45</accession>
<feature type="domain" description="Cyclic nucleotide-binding" evidence="4">
    <location>
        <begin position="30"/>
        <end position="120"/>
    </location>
</feature>
<evidence type="ECO:0000259" key="5">
    <source>
        <dbReference type="PROSITE" id="PS51063"/>
    </source>
</evidence>
<dbReference type="GO" id="GO:0003677">
    <property type="term" value="F:DNA binding"/>
    <property type="evidence" value="ECO:0007669"/>
    <property type="project" value="UniProtKB-KW"/>
</dbReference>
<dbReference type="GO" id="GO:0005829">
    <property type="term" value="C:cytosol"/>
    <property type="evidence" value="ECO:0007669"/>
    <property type="project" value="TreeGrafter"/>
</dbReference>
<dbReference type="PANTHER" id="PTHR24567">
    <property type="entry name" value="CRP FAMILY TRANSCRIPTIONAL REGULATORY PROTEIN"/>
    <property type="match status" value="1"/>
</dbReference>
<dbReference type="Pfam" id="PF00027">
    <property type="entry name" value="cNMP_binding"/>
    <property type="match status" value="1"/>
</dbReference>
<dbReference type="InterPro" id="IPR014710">
    <property type="entry name" value="RmlC-like_jellyroll"/>
</dbReference>
<dbReference type="Gene3D" id="1.10.10.10">
    <property type="entry name" value="Winged helix-like DNA-binding domain superfamily/Winged helix DNA-binding domain"/>
    <property type="match status" value="1"/>
</dbReference>
<dbReference type="Pfam" id="PF13545">
    <property type="entry name" value="HTH_Crp_2"/>
    <property type="match status" value="1"/>
</dbReference>
<dbReference type="InterPro" id="IPR018490">
    <property type="entry name" value="cNMP-bd_dom_sf"/>
</dbReference>
<keyword evidence="1" id="KW-0805">Transcription regulation</keyword>
<keyword evidence="7" id="KW-1185">Reference proteome</keyword>
<dbReference type="Gene3D" id="2.60.120.10">
    <property type="entry name" value="Jelly Rolls"/>
    <property type="match status" value="1"/>
</dbReference>
<keyword evidence="2" id="KW-0238">DNA-binding</keyword>
<dbReference type="InterPro" id="IPR012318">
    <property type="entry name" value="HTH_CRP"/>
</dbReference>
<dbReference type="PROSITE" id="PS50042">
    <property type="entry name" value="CNMP_BINDING_3"/>
    <property type="match status" value="1"/>
</dbReference>
<dbReference type="EMBL" id="MIPT01000001">
    <property type="protein sequence ID" value="OHT19315.1"/>
    <property type="molecule type" value="Genomic_DNA"/>
</dbReference>
<evidence type="ECO:0000256" key="2">
    <source>
        <dbReference type="ARBA" id="ARBA00023125"/>
    </source>
</evidence>
<dbReference type="PANTHER" id="PTHR24567:SF74">
    <property type="entry name" value="HTH-TYPE TRANSCRIPTIONAL REGULATOR ARCR"/>
    <property type="match status" value="1"/>
</dbReference>
<evidence type="ECO:0000313" key="7">
    <source>
        <dbReference type="Proteomes" id="UP000179467"/>
    </source>
</evidence>
<dbReference type="SUPFAM" id="SSF51206">
    <property type="entry name" value="cAMP-binding domain-like"/>
    <property type="match status" value="1"/>
</dbReference>